<evidence type="ECO:0000313" key="2">
    <source>
        <dbReference type="Proteomes" id="UP000293398"/>
    </source>
</evidence>
<comment type="caution">
    <text evidence="1">The sequence shown here is derived from an EMBL/GenBank/DDBJ whole genome shotgun (WGS) entry which is preliminary data.</text>
</comment>
<dbReference type="AlphaFoldDB" id="A0A4Q7VT75"/>
<accession>A0A4Q7VT75</accession>
<gene>
    <name evidence="1" type="ORF">EV681_1501</name>
</gene>
<reference evidence="1 2" key="1">
    <citation type="submission" date="2019-02" db="EMBL/GenBank/DDBJ databases">
        <title>Genomic Encyclopedia of Type Strains, Phase IV (KMG-IV): sequencing the most valuable type-strain genomes for metagenomic binning, comparative biology and taxonomic classification.</title>
        <authorList>
            <person name="Goeker M."/>
        </authorList>
    </citation>
    <scope>NUCLEOTIDE SEQUENCE [LARGE SCALE GENOMIC DNA]</scope>
    <source>
        <strain evidence="1 2">DSM 23814</strain>
    </source>
</reference>
<proteinExistence type="predicted"/>
<protein>
    <submittedName>
        <fullName evidence="1">Uncharacterized protein</fullName>
    </submittedName>
</protein>
<dbReference type="Proteomes" id="UP000293398">
    <property type="component" value="Unassembled WGS sequence"/>
</dbReference>
<keyword evidence="2" id="KW-1185">Reference proteome</keyword>
<sequence>MPPVVAVIVVLFNLACCLGFAYAVPEGICPGVAASTVVMAMRGGESADLCDHVSGILRHFDLDFEYFQIAVFVYIDFQVFRIDFDVF</sequence>
<evidence type="ECO:0000313" key="1">
    <source>
        <dbReference type="EMBL" id="RZT99709.1"/>
    </source>
</evidence>
<organism evidence="1 2">
    <name type="scientific">Advenella incenata</name>
    <dbReference type="NCBI Taxonomy" id="267800"/>
    <lineage>
        <taxon>Bacteria</taxon>
        <taxon>Pseudomonadati</taxon>
        <taxon>Pseudomonadota</taxon>
        <taxon>Betaproteobacteria</taxon>
        <taxon>Burkholderiales</taxon>
        <taxon>Alcaligenaceae</taxon>
    </lineage>
</organism>
<dbReference type="EMBL" id="SHKO01000001">
    <property type="protein sequence ID" value="RZT99709.1"/>
    <property type="molecule type" value="Genomic_DNA"/>
</dbReference>
<name>A0A4Q7VT75_9BURK</name>